<keyword evidence="2" id="KW-0812">Transmembrane</keyword>
<feature type="compositionally biased region" description="Gly residues" evidence="1">
    <location>
        <begin position="29"/>
        <end position="40"/>
    </location>
</feature>
<keyword evidence="2" id="KW-0472">Membrane</keyword>
<gene>
    <name evidence="4" type="ORF">HALOF300_02985</name>
</gene>
<keyword evidence="5" id="KW-1185">Reference proteome</keyword>
<dbReference type="AlphaFoldDB" id="A0A7M4DLG8"/>
<dbReference type="NCBIfam" id="NF041390">
    <property type="entry name" value="TadE_Rv3655c"/>
    <property type="match status" value="1"/>
</dbReference>
<protein>
    <submittedName>
        <fullName evidence="4">TadE-like protein</fullName>
    </submittedName>
</protein>
<evidence type="ECO:0000256" key="2">
    <source>
        <dbReference type="SAM" id="Phobius"/>
    </source>
</evidence>
<feature type="domain" description="TadE-like" evidence="3">
    <location>
        <begin position="55"/>
        <end position="97"/>
    </location>
</feature>
<comment type="caution">
    <text evidence="4">The sequence shown here is derived from an EMBL/GenBank/DDBJ whole genome shotgun (WGS) entry which is preliminary data.</text>
</comment>
<dbReference type="Pfam" id="PF07811">
    <property type="entry name" value="TadE"/>
    <property type="match status" value="1"/>
</dbReference>
<reference evidence="4 5" key="1">
    <citation type="submission" date="2019-11" db="EMBL/GenBank/DDBJ databases">
        <authorList>
            <person name="Criscuolo A."/>
        </authorList>
    </citation>
    <scope>NUCLEOTIDE SEQUENCE [LARGE SCALE GENOMIC DNA]</scope>
    <source>
        <strain evidence="4">CIP111667</strain>
    </source>
</reference>
<evidence type="ECO:0000313" key="4">
    <source>
        <dbReference type="EMBL" id="VZO38105.1"/>
    </source>
</evidence>
<keyword evidence="2" id="KW-1133">Transmembrane helix</keyword>
<dbReference type="Proteomes" id="UP000419743">
    <property type="component" value="Unassembled WGS sequence"/>
</dbReference>
<name>A0A7M4DLG8_9MICO</name>
<feature type="region of interest" description="Disordered" evidence="1">
    <location>
        <begin position="23"/>
        <end position="52"/>
    </location>
</feature>
<sequence>MRAPGRSGQAGLSQAGLSLAGPSEAGRNLAGGPGHFGPGHGHSRGVPGAGQRERGSVTAEFAIVLPAVVLVLVAVLLLAAAATAQVRCTDAARAGARAAALGSGEAEVAAIASDLAGEQAQVSVTSADGWVVVRVSAPVDTGPLGAAGLMASAEFSARAEPGSGP</sequence>
<proteinExistence type="predicted"/>
<dbReference type="InterPro" id="IPR012495">
    <property type="entry name" value="TadE-like_dom"/>
</dbReference>
<organism evidence="4 5">
    <name type="scientific">Occultella aeris</name>
    <dbReference type="NCBI Taxonomy" id="2761496"/>
    <lineage>
        <taxon>Bacteria</taxon>
        <taxon>Bacillati</taxon>
        <taxon>Actinomycetota</taxon>
        <taxon>Actinomycetes</taxon>
        <taxon>Micrococcales</taxon>
        <taxon>Ruaniaceae</taxon>
        <taxon>Occultella</taxon>
    </lineage>
</organism>
<dbReference type="EMBL" id="CACRYJ010000044">
    <property type="protein sequence ID" value="VZO38105.1"/>
    <property type="molecule type" value="Genomic_DNA"/>
</dbReference>
<accession>A0A7M4DLG8</accession>
<feature type="transmembrane region" description="Helical" evidence="2">
    <location>
        <begin position="61"/>
        <end position="82"/>
    </location>
</feature>
<evidence type="ECO:0000313" key="5">
    <source>
        <dbReference type="Proteomes" id="UP000419743"/>
    </source>
</evidence>
<dbReference type="RefSeq" id="WP_231955409.1">
    <property type="nucleotide sequence ID" value="NZ_CACRYJ010000044.1"/>
</dbReference>
<dbReference type="InterPro" id="IPR049790">
    <property type="entry name" value="Rv3655c/TadE"/>
</dbReference>
<evidence type="ECO:0000256" key="1">
    <source>
        <dbReference type="SAM" id="MobiDB-lite"/>
    </source>
</evidence>
<evidence type="ECO:0000259" key="3">
    <source>
        <dbReference type="Pfam" id="PF07811"/>
    </source>
</evidence>